<proteinExistence type="predicted"/>
<dbReference type="EMBL" id="BAAARW010000022">
    <property type="protein sequence ID" value="GAA2437978.1"/>
    <property type="molecule type" value="Genomic_DNA"/>
</dbReference>
<organism evidence="1 2">
    <name type="scientific">Actinomadura vinacea</name>
    <dbReference type="NCBI Taxonomy" id="115336"/>
    <lineage>
        <taxon>Bacteria</taxon>
        <taxon>Bacillati</taxon>
        <taxon>Actinomycetota</taxon>
        <taxon>Actinomycetes</taxon>
        <taxon>Streptosporangiales</taxon>
        <taxon>Thermomonosporaceae</taxon>
        <taxon>Actinomadura</taxon>
    </lineage>
</organism>
<keyword evidence="2" id="KW-1185">Reference proteome</keyword>
<comment type="caution">
    <text evidence="1">The sequence shown here is derived from an EMBL/GenBank/DDBJ whole genome shotgun (WGS) entry which is preliminary data.</text>
</comment>
<dbReference type="Proteomes" id="UP001501231">
    <property type="component" value="Unassembled WGS sequence"/>
</dbReference>
<evidence type="ECO:0000313" key="2">
    <source>
        <dbReference type="Proteomes" id="UP001501231"/>
    </source>
</evidence>
<reference evidence="1 2" key="1">
    <citation type="journal article" date="2019" name="Int. J. Syst. Evol. Microbiol.">
        <title>The Global Catalogue of Microorganisms (GCM) 10K type strain sequencing project: providing services to taxonomists for standard genome sequencing and annotation.</title>
        <authorList>
            <consortium name="The Broad Institute Genomics Platform"/>
            <consortium name="The Broad Institute Genome Sequencing Center for Infectious Disease"/>
            <person name="Wu L."/>
            <person name="Ma J."/>
        </authorList>
    </citation>
    <scope>NUCLEOTIDE SEQUENCE [LARGE SCALE GENOMIC DNA]</scope>
    <source>
        <strain evidence="1 2">JCM 3325</strain>
    </source>
</reference>
<sequence>MGQKIAAEVKETEAPQLSVDEWTIDQTVAEVERFFAGVLAKGPTADTADERPALLRWANRADVERYRAFYARPWSTGSFDSAVHAFACECARPECDAQVELALIDFPAPSDAASPVLAAGHHMPEN</sequence>
<dbReference type="RefSeq" id="WP_344593613.1">
    <property type="nucleotide sequence ID" value="NZ_BAAARW010000022.1"/>
</dbReference>
<protein>
    <submittedName>
        <fullName evidence="1">Uncharacterized protein</fullName>
    </submittedName>
</protein>
<evidence type="ECO:0000313" key="1">
    <source>
        <dbReference type="EMBL" id="GAA2437978.1"/>
    </source>
</evidence>
<accession>A0ABN3JUC0</accession>
<name>A0ABN3JUC0_9ACTN</name>
<gene>
    <name evidence="1" type="ORF">GCM10010191_61340</name>
</gene>